<proteinExistence type="predicted"/>
<sequence>MASNIDLSGFDQPWTTTKVATSSATDPQSDTRPPVAQTVVDPQPSVCQMTPTVSSSPISPTDPSTTVPACDTSFEPTAAPTPIANHSPPESPSTTTQPQNHSPSPTSQSTFIPVTETNQPLVTLTSSSHVSSLDHVALRPNNIHPMVTQRQGSHLDEPISYFTM</sequence>
<dbReference type="Proteomes" id="UP001055879">
    <property type="component" value="Linkage Group LG04"/>
</dbReference>
<accession>A0ACB9CL94</accession>
<keyword evidence="2" id="KW-1185">Reference proteome</keyword>
<reference evidence="2" key="1">
    <citation type="journal article" date="2022" name="Mol. Ecol. Resour.">
        <title>The genomes of chicory, endive, great burdock and yacon provide insights into Asteraceae palaeo-polyploidization history and plant inulin production.</title>
        <authorList>
            <person name="Fan W."/>
            <person name="Wang S."/>
            <person name="Wang H."/>
            <person name="Wang A."/>
            <person name="Jiang F."/>
            <person name="Liu H."/>
            <person name="Zhao H."/>
            <person name="Xu D."/>
            <person name="Zhang Y."/>
        </authorList>
    </citation>
    <scope>NUCLEOTIDE SEQUENCE [LARGE SCALE GENOMIC DNA]</scope>
    <source>
        <strain evidence="2">cv. Niubang</strain>
    </source>
</reference>
<organism evidence="1 2">
    <name type="scientific">Arctium lappa</name>
    <name type="common">Greater burdock</name>
    <name type="synonym">Lappa major</name>
    <dbReference type="NCBI Taxonomy" id="4217"/>
    <lineage>
        <taxon>Eukaryota</taxon>
        <taxon>Viridiplantae</taxon>
        <taxon>Streptophyta</taxon>
        <taxon>Embryophyta</taxon>
        <taxon>Tracheophyta</taxon>
        <taxon>Spermatophyta</taxon>
        <taxon>Magnoliopsida</taxon>
        <taxon>eudicotyledons</taxon>
        <taxon>Gunneridae</taxon>
        <taxon>Pentapetalae</taxon>
        <taxon>asterids</taxon>
        <taxon>campanulids</taxon>
        <taxon>Asterales</taxon>
        <taxon>Asteraceae</taxon>
        <taxon>Carduoideae</taxon>
        <taxon>Cardueae</taxon>
        <taxon>Arctiinae</taxon>
        <taxon>Arctium</taxon>
    </lineage>
</organism>
<evidence type="ECO:0000313" key="1">
    <source>
        <dbReference type="EMBL" id="KAI3735039.1"/>
    </source>
</evidence>
<gene>
    <name evidence="1" type="ORF">L6452_14526</name>
</gene>
<evidence type="ECO:0000313" key="2">
    <source>
        <dbReference type="Proteomes" id="UP001055879"/>
    </source>
</evidence>
<protein>
    <submittedName>
        <fullName evidence="1">Uncharacterized protein</fullName>
    </submittedName>
</protein>
<name>A0ACB9CL94_ARCLA</name>
<reference evidence="1 2" key="2">
    <citation type="journal article" date="2022" name="Mol. Ecol. Resour.">
        <title>The genomes of chicory, endive, great burdock and yacon provide insights into Asteraceae paleo-polyploidization history and plant inulin production.</title>
        <authorList>
            <person name="Fan W."/>
            <person name="Wang S."/>
            <person name="Wang H."/>
            <person name="Wang A."/>
            <person name="Jiang F."/>
            <person name="Liu H."/>
            <person name="Zhao H."/>
            <person name="Xu D."/>
            <person name="Zhang Y."/>
        </authorList>
    </citation>
    <scope>NUCLEOTIDE SEQUENCE [LARGE SCALE GENOMIC DNA]</scope>
    <source>
        <strain evidence="2">cv. Niubang</strain>
    </source>
</reference>
<dbReference type="EMBL" id="CM042050">
    <property type="protein sequence ID" value="KAI3735039.1"/>
    <property type="molecule type" value="Genomic_DNA"/>
</dbReference>
<comment type="caution">
    <text evidence="1">The sequence shown here is derived from an EMBL/GenBank/DDBJ whole genome shotgun (WGS) entry which is preliminary data.</text>
</comment>